<accession>A0A368VH78</accession>
<dbReference type="EMBL" id="QPJD01000034">
    <property type="protein sequence ID" value="RCW40535.1"/>
    <property type="molecule type" value="Genomic_DNA"/>
</dbReference>
<evidence type="ECO:0000313" key="2">
    <source>
        <dbReference type="Proteomes" id="UP000252415"/>
    </source>
</evidence>
<reference evidence="1 2" key="1">
    <citation type="submission" date="2018-07" db="EMBL/GenBank/DDBJ databases">
        <title>Genomic Encyclopedia of Type Strains, Phase III (KMG-III): the genomes of soil and plant-associated and newly described type strains.</title>
        <authorList>
            <person name="Whitman W."/>
        </authorList>
    </citation>
    <scope>NUCLEOTIDE SEQUENCE [LARGE SCALE GENOMIC DNA]</scope>
    <source>
        <strain evidence="1 2">CECT 7506</strain>
    </source>
</reference>
<proteinExistence type="predicted"/>
<dbReference type="AlphaFoldDB" id="A0A368VH78"/>
<dbReference type="InterPro" id="IPR024211">
    <property type="entry name" value="DUF3841"/>
</dbReference>
<dbReference type="Proteomes" id="UP000252415">
    <property type="component" value="Unassembled WGS sequence"/>
</dbReference>
<comment type="caution">
    <text evidence="1">The sequence shown here is derived from an EMBL/GenBank/DDBJ whole genome shotgun (WGS) entry which is preliminary data.</text>
</comment>
<protein>
    <submittedName>
        <fullName evidence="1">Uncharacterized protein DUF3841</fullName>
    </submittedName>
</protein>
<sequence>MSTYWTIQTTEVWEQFKKQGYLEGTKVYAMYPKEYTWMMKQMNKRLTNYKGEYPIWLWIKKPDMRSTCHFSSYTQCVRLRLDLNDRDVLVSDFDDWHMVLITHSMLTTKRNPMLFTIIS</sequence>
<keyword evidence="2" id="KW-1185">Reference proteome</keyword>
<evidence type="ECO:0000313" key="1">
    <source>
        <dbReference type="EMBL" id="RCW40535.1"/>
    </source>
</evidence>
<name>A0A368VH78_9BACL</name>
<dbReference type="RefSeq" id="WP_245976645.1">
    <property type="nucleotide sequence ID" value="NZ_QPJD01000034.1"/>
</dbReference>
<organism evidence="1 2">
    <name type="scientific">Paenibacillus prosopidis</name>
    <dbReference type="NCBI Taxonomy" id="630520"/>
    <lineage>
        <taxon>Bacteria</taxon>
        <taxon>Bacillati</taxon>
        <taxon>Bacillota</taxon>
        <taxon>Bacilli</taxon>
        <taxon>Bacillales</taxon>
        <taxon>Paenibacillaceae</taxon>
        <taxon>Paenibacillus</taxon>
    </lineage>
</organism>
<gene>
    <name evidence="1" type="ORF">DFP97_13411</name>
</gene>
<dbReference type="Pfam" id="PF12952">
    <property type="entry name" value="DUF3841"/>
    <property type="match status" value="1"/>
</dbReference>